<organism evidence="1 2">
    <name type="scientific">Arenimonas fontis</name>
    <dbReference type="NCBI Taxonomy" id="2608255"/>
    <lineage>
        <taxon>Bacteria</taxon>
        <taxon>Pseudomonadati</taxon>
        <taxon>Pseudomonadota</taxon>
        <taxon>Gammaproteobacteria</taxon>
        <taxon>Lysobacterales</taxon>
        <taxon>Lysobacteraceae</taxon>
        <taxon>Arenimonas</taxon>
    </lineage>
</organism>
<protein>
    <submittedName>
        <fullName evidence="1">Uncharacterized protein</fullName>
    </submittedName>
</protein>
<evidence type="ECO:0000313" key="1">
    <source>
        <dbReference type="EMBL" id="KAA2285775.1"/>
    </source>
</evidence>
<keyword evidence="2" id="KW-1185">Reference proteome</keyword>
<evidence type="ECO:0000313" key="2">
    <source>
        <dbReference type="Proteomes" id="UP000322165"/>
    </source>
</evidence>
<reference evidence="1 2" key="2">
    <citation type="submission" date="2019-09" db="EMBL/GenBank/DDBJ databases">
        <authorList>
            <person name="Mazur A."/>
        </authorList>
    </citation>
    <scope>NUCLEOTIDE SEQUENCE [LARGE SCALE GENOMIC DNA]</scope>
    <source>
        <strain evidence="1 2">3729k</strain>
    </source>
</reference>
<name>A0A5B2ZCX7_9GAMM</name>
<gene>
    <name evidence="1" type="ORF">F0415_03895</name>
</gene>
<comment type="caution">
    <text evidence="1">The sequence shown here is derived from an EMBL/GenBank/DDBJ whole genome shotgun (WGS) entry which is preliminary data.</text>
</comment>
<dbReference type="RefSeq" id="WP_149859876.1">
    <property type="nucleotide sequence ID" value="NZ_VUOD01000002.1"/>
</dbReference>
<proteinExistence type="predicted"/>
<dbReference type="EMBL" id="VUOD01000002">
    <property type="protein sequence ID" value="KAA2285775.1"/>
    <property type="molecule type" value="Genomic_DNA"/>
</dbReference>
<dbReference type="AlphaFoldDB" id="A0A5B2ZCX7"/>
<accession>A0A5B2ZCX7</accession>
<sequence length="278" mass="29575">MNAPPNSAGNATTGLLLRLIGLVSAAVLAVGLQASELAKGLPGGNGYRLADNDRSTQCGFAWLDLDRQGHELELVAGHPGAAADDRAAMLRLRRPFELFQTRVDRLVVSGNGYLAAASDFAQDDGSDYGNRCGLPARADNARSSLDRIFVYHDDLRPRPGARVRHAFFEDCPRAGVAGSEACTVIEWDGFERNAPLASSRPLRMQAVLYHRSHAIVMQYASVDDSVGGQATIGLQGLGGRSANRASCDVPGRVADGRALCFFDPRYPPDAAPETATAP</sequence>
<reference evidence="1 2" key="1">
    <citation type="submission" date="2019-09" db="EMBL/GenBank/DDBJ databases">
        <title>Arenimonas chukotkensis sp. nov., a bacterium isolated from Chukotka hot spring, Arctic region, Russia.</title>
        <authorList>
            <person name="Zayulina K.S."/>
            <person name="Prokofeva M.I."/>
            <person name="Elcheninov A.G."/>
            <person name="Novikov A."/>
            <person name="Kochetkova T.V."/>
            <person name="Kublanov I.V."/>
        </authorList>
    </citation>
    <scope>NUCLEOTIDE SEQUENCE [LARGE SCALE GENOMIC DNA]</scope>
    <source>
        <strain evidence="1 2">3729k</strain>
    </source>
</reference>
<dbReference type="Proteomes" id="UP000322165">
    <property type="component" value="Unassembled WGS sequence"/>
</dbReference>